<feature type="domain" description="Phospholipid/glycerol acyltransferase" evidence="2">
    <location>
        <begin position="64"/>
        <end position="165"/>
    </location>
</feature>
<reference evidence="3 4" key="1">
    <citation type="journal article" date="2006" name="Proc. Natl. Acad. Sci. U.S.A.">
        <title>Comparative genomics of the lactic acid bacteria.</title>
        <authorList>
            <person name="Makarova K."/>
            <person name="Slesarev A."/>
            <person name="Wolf Y."/>
            <person name="Sorokin A."/>
            <person name="Mirkin B."/>
            <person name="Koonin E."/>
            <person name="Pavlov A."/>
            <person name="Pavlova N."/>
            <person name="Karamychev V."/>
            <person name="Polouchine N."/>
            <person name="Shakhova V."/>
            <person name="Grigoriev I."/>
            <person name="Lou Y."/>
            <person name="Rohksar D."/>
            <person name="Lucas S."/>
            <person name="Huang K."/>
            <person name="Goodstein D.M."/>
            <person name="Hawkins T."/>
            <person name="Plengvidhya V."/>
            <person name="Welker D."/>
            <person name="Hughes J."/>
            <person name="Goh Y."/>
            <person name="Benson A."/>
            <person name="Baldwin K."/>
            <person name="Lee J.H."/>
            <person name="Diaz-Muniz I."/>
            <person name="Dosti B."/>
            <person name="Smeianov V."/>
            <person name="Wechter W."/>
            <person name="Barabote R."/>
            <person name="Lorca G."/>
            <person name="Altermann E."/>
            <person name="Barrangou R."/>
            <person name="Ganesan B."/>
            <person name="Xie Y."/>
            <person name="Rawsthorne H."/>
            <person name="Tamir D."/>
            <person name="Parker C."/>
            <person name="Breidt F."/>
            <person name="Broadbent J."/>
            <person name="Hutkins R."/>
            <person name="O'Sullivan D."/>
            <person name="Steele J."/>
            <person name="Unlu G."/>
            <person name="Saier M."/>
            <person name="Klaenhammer T."/>
            <person name="Richardson P."/>
            <person name="Kozyavkin S."/>
            <person name="Weimer B."/>
            <person name="Mills D."/>
        </authorList>
    </citation>
    <scope>NUCLEOTIDE SEQUENCE [LARGE SCALE GENOMIC DNA]</scope>
    <source>
        <strain evidence="4">ATCC 33323 / DSM 20243 / BCRC 14619 / CIP 102991 / JCM 1131 / KCTC 3163 / NCIMB 11718 / NCTC 13722 / AM63</strain>
    </source>
</reference>
<keyword evidence="3" id="KW-0808">Transferase</keyword>
<keyword evidence="1" id="KW-0812">Transmembrane</keyword>
<proteinExistence type="predicted"/>
<organism evidence="3 4">
    <name type="scientific">Lactobacillus gasseri (strain ATCC 33323 / DSM 20243 / BCRC 14619 / CIP 102991 / JCM 1131 / KCTC 3163 / NCIMB 11718 / NCTC 13722 / AM63)</name>
    <dbReference type="NCBI Taxonomy" id="324831"/>
    <lineage>
        <taxon>Bacteria</taxon>
        <taxon>Bacillati</taxon>
        <taxon>Bacillota</taxon>
        <taxon>Bacilli</taxon>
        <taxon>Lactobacillales</taxon>
        <taxon>Lactobacillaceae</taxon>
        <taxon>Lactobacillus</taxon>
    </lineage>
</organism>
<dbReference type="KEGG" id="lga:LGAS_0061"/>
<dbReference type="Pfam" id="PF01553">
    <property type="entry name" value="Acyltransferase"/>
    <property type="match status" value="1"/>
</dbReference>
<keyword evidence="1" id="KW-1133">Transmembrane helix</keyword>
<name>A0A830PM61_LACGA</name>
<sequence>MNTKPSQHNVIYYNSLTDDIVKSKQQDFTLPSDYQIIKRTPLNYLMRFLATGFAYLFTYGGMHVKVIGRDKLFKYKHQGYFVYANHTQMVNDVFMPLTLFGWKDYYAIANQANWGIPIIGKILLPYGGLPVGKNIKQAIHLLKAVNTLIKENAHIIIYPEAHVWPYYTDIRPFPATSFNFPVQTTKPSFVMTTTYQKRKFSKRPRITVYIDGPFFPDTSLPKKLQQKKLHDQIFTQLKNRSKLSNCEYYRYQQRKIGGQK</sequence>
<evidence type="ECO:0000259" key="2">
    <source>
        <dbReference type="Pfam" id="PF01553"/>
    </source>
</evidence>
<evidence type="ECO:0000313" key="3">
    <source>
        <dbReference type="EMBL" id="ABJ59475.1"/>
    </source>
</evidence>
<dbReference type="AlphaFoldDB" id="A0A830PM61"/>
<evidence type="ECO:0000256" key="1">
    <source>
        <dbReference type="SAM" id="Phobius"/>
    </source>
</evidence>
<feature type="transmembrane region" description="Helical" evidence="1">
    <location>
        <begin position="44"/>
        <end position="64"/>
    </location>
</feature>
<dbReference type="Proteomes" id="UP000000664">
    <property type="component" value="Chromosome"/>
</dbReference>
<evidence type="ECO:0000313" key="4">
    <source>
        <dbReference type="Proteomes" id="UP000000664"/>
    </source>
</evidence>
<gene>
    <name evidence="3" type="ordered locus">LGAS_0061</name>
</gene>
<dbReference type="GeneID" id="29639602"/>
<dbReference type="GO" id="GO:0016746">
    <property type="term" value="F:acyltransferase activity"/>
    <property type="evidence" value="ECO:0007669"/>
    <property type="project" value="UniProtKB-KW"/>
</dbReference>
<dbReference type="InterPro" id="IPR002123">
    <property type="entry name" value="Plipid/glycerol_acylTrfase"/>
</dbReference>
<dbReference type="SUPFAM" id="SSF69593">
    <property type="entry name" value="Glycerol-3-phosphate (1)-acyltransferase"/>
    <property type="match status" value="1"/>
</dbReference>
<keyword evidence="1" id="KW-0472">Membrane</keyword>
<keyword evidence="3" id="KW-0012">Acyltransferase</keyword>
<protein>
    <submittedName>
        <fullName evidence="3">1-acyl-sn-glycerol-3-phosphate acyltransferase</fullName>
    </submittedName>
</protein>
<dbReference type="RefSeq" id="WP_003655512.1">
    <property type="nucleotide sequence ID" value="NC_008530.1"/>
</dbReference>
<dbReference type="EMBL" id="CP000413">
    <property type="protein sequence ID" value="ABJ59475.1"/>
    <property type="molecule type" value="Genomic_DNA"/>
</dbReference>
<accession>A0A830PM61</accession>